<dbReference type="PANTHER" id="PTHR45784:SF3">
    <property type="entry name" value="C-TYPE LECTIN DOMAIN FAMILY 4 MEMBER K-LIKE-RELATED"/>
    <property type="match status" value="1"/>
</dbReference>
<name>A0A9Y4K8G7_9TELE</name>
<dbReference type="SUPFAM" id="SSF56436">
    <property type="entry name" value="C-type lectin-like"/>
    <property type="match status" value="2"/>
</dbReference>
<dbReference type="Gene3D" id="3.10.100.10">
    <property type="entry name" value="Mannose-Binding Protein A, subunit A"/>
    <property type="match status" value="2"/>
</dbReference>
<evidence type="ECO:0000259" key="2">
    <source>
        <dbReference type="PROSITE" id="PS50041"/>
    </source>
</evidence>
<accession>A0A9Y4K8G7</accession>
<proteinExistence type="predicted"/>
<dbReference type="PROSITE" id="PS00615">
    <property type="entry name" value="C_TYPE_LECTIN_1"/>
    <property type="match status" value="1"/>
</dbReference>
<gene>
    <name evidence="4" type="primary">LOC103364711</name>
</gene>
<dbReference type="AlphaFoldDB" id="A0A9Y4K8G7"/>
<keyword evidence="3" id="KW-1185">Reference proteome</keyword>
<dbReference type="RefSeq" id="XP_008290155.1">
    <property type="nucleotide sequence ID" value="XM_008291933.1"/>
</dbReference>
<dbReference type="PANTHER" id="PTHR45784">
    <property type="entry name" value="C-TYPE LECTIN DOMAIN FAMILY 20 MEMBER A-RELATED"/>
    <property type="match status" value="1"/>
</dbReference>
<evidence type="ECO:0000256" key="1">
    <source>
        <dbReference type="ARBA" id="ARBA00023157"/>
    </source>
</evidence>
<evidence type="ECO:0000313" key="4">
    <source>
        <dbReference type="RefSeq" id="XP_008290155.1"/>
    </source>
</evidence>
<dbReference type="InterPro" id="IPR016187">
    <property type="entry name" value="CTDL_fold"/>
</dbReference>
<organism evidence="3 4">
    <name type="scientific">Stegastes partitus</name>
    <name type="common">bicolor damselfish</name>
    <dbReference type="NCBI Taxonomy" id="144197"/>
    <lineage>
        <taxon>Eukaryota</taxon>
        <taxon>Metazoa</taxon>
        <taxon>Chordata</taxon>
        <taxon>Craniata</taxon>
        <taxon>Vertebrata</taxon>
        <taxon>Euteleostomi</taxon>
        <taxon>Actinopterygii</taxon>
        <taxon>Neopterygii</taxon>
        <taxon>Teleostei</taxon>
        <taxon>Neoteleostei</taxon>
        <taxon>Acanthomorphata</taxon>
        <taxon>Ovalentaria</taxon>
        <taxon>Pomacentridae</taxon>
        <taxon>Stegastes</taxon>
    </lineage>
</organism>
<feature type="domain" description="C-type lectin" evidence="2">
    <location>
        <begin position="20"/>
        <end position="133"/>
    </location>
</feature>
<keyword evidence="4" id="KW-0675">Receptor</keyword>
<dbReference type="InterPro" id="IPR016186">
    <property type="entry name" value="C-type_lectin-like/link_sf"/>
</dbReference>
<sequence length="259" mass="30624">MENKTWKGFNCSDKHPFMCYKDNQYVLIDKEKKNWCQAEQYCRERNSNLVSITNDDKNNEVIKEGKNKTFWIGLLHDEWEWVDGTCSTNRTWYISSSVDGPEKCTAQSFNPLEIRSKFMKPHGCGNDAKLLCSKGDMRIRVIEERLTWEDALDYCEKNHTSLLWMADENDQEAVQQWLDVNDKSGTFWIGMRQSTVFGFWIWKDRPVTVSNWKDGQQPEPSLAYQCGVLKTTDNNKWSNEHCLRKHRFICEEKIFKMNV</sequence>
<reference evidence="4" key="1">
    <citation type="submission" date="2025-08" db="UniProtKB">
        <authorList>
            <consortium name="RefSeq"/>
        </authorList>
    </citation>
    <scope>IDENTIFICATION</scope>
</reference>
<dbReference type="Proteomes" id="UP000694891">
    <property type="component" value="Unplaced"/>
</dbReference>
<protein>
    <submittedName>
        <fullName evidence="4">Secretory phospholipase A2 receptor</fullName>
    </submittedName>
</protein>
<dbReference type="CDD" id="cd00037">
    <property type="entry name" value="CLECT"/>
    <property type="match status" value="1"/>
</dbReference>
<dbReference type="InterPro" id="IPR001304">
    <property type="entry name" value="C-type_lectin-like"/>
</dbReference>
<dbReference type="InterPro" id="IPR018378">
    <property type="entry name" value="C-type_lectin_CS"/>
</dbReference>
<keyword evidence="1" id="KW-1015">Disulfide bond</keyword>
<dbReference type="PROSITE" id="PS50041">
    <property type="entry name" value="C_TYPE_LECTIN_2"/>
    <property type="match status" value="2"/>
</dbReference>
<feature type="domain" description="C-type lectin" evidence="2">
    <location>
        <begin position="143"/>
        <end position="251"/>
    </location>
</feature>
<dbReference type="GeneID" id="103364711"/>
<dbReference type="SMART" id="SM00034">
    <property type="entry name" value="CLECT"/>
    <property type="match status" value="2"/>
</dbReference>
<evidence type="ECO:0000313" key="3">
    <source>
        <dbReference type="Proteomes" id="UP000694891"/>
    </source>
</evidence>
<dbReference type="Pfam" id="PF00059">
    <property type="entry name" value="Lectin_C"/>
    <property type="match status" value="2"/>
</dbReference>